<dbReference type="Proteomes" id="UP000284548">
    <property type="component" value="Unassembled WGS sequence"/>
</dbReference>
<comment type="caution">
    <text evidence="1">The sequence shown here is derived from an EMBL/GenBank/DDBJ whole genome shotgun (WGS) entry which is preliminary data.</text>
</comment>
<evidence type="ECO:0000313" key="2">
    <source>
        <dbReference type="Proteomes" id="UP000284548"/>
    </source>
</evidence>
<dbReference type="AlphaFoldDB" id="A0A3R6EGS9"/>
<proteinExistence type="predicted"/>
<gene>
    <name evidence="1" type="ORF">DW192_00160</name>
</gene>
<sequence length="83" mass="9060">MAETLKLEMLVDKDLIKGTLALGGGMKDGTDSSRIKEWLDNHDSVEVDPKELFPESGEINLALGTIALAGIAKELINHKEEKK</sequence>
<accession>A0A3R6EGS9</accession>
<reference evidence="1 2" key="1">
    <citation type="submission" date="2018-08" db="EMBL/GenBank/DDBJ databases">
        <title>A genome reference for cultivated species of the human gut microbiota.</title>
        <authorList>
            <person name="Zou Y."/>
            <person name="Xue W."/>
            <person name="Luo G."/>
        </authorList>
    </citation>
    <scope>NUCLEOTIDE SEQUENCE [LARGE SCALE GENOMIC DNA]</scope>
    <source>
        <strain evidence="1 2">AM16-54</strain>
    </source>
</reference>
<protein>
    <submittedName>
        <fullName evidence="1">Uncharacterized protein</fullName>
    </submittedName>
</protein>
<dbReference type="EMBL" id="QRKB01000001">
    <property type="protein sequence ID" value="RHH85180.1"/>
    <property type="molecule type" value="Genomic_DNA"/>
</dbReference>
<evidence type="ECO:0000313" key="1">
    <source>
        <dbReference type="EMBL" id="RHH85180.1"/>
    </source>
</evidence>
<dbReference type="RefSeq" id="WP_118252996.1">
    <property type="nucleotide sequence ID" value="NZ_QRKB01000001.1"/>
</dbReference>
<organism evidence="1 2">
    <name type="scientific">Segatella copri</name>
    <dbReference type="NCBI Taxonomy" id="165179"/>
    <lineage>
        <taxon>Bacteria</taxon>
        <taxon>Pseudomonadati</taxon>
        <taxon>Bacteroidota</taxon>
        <taxon>Bacteroidia</taxon>
        <taxon>Bacteroidales</taxon>
        <taxon>Prevotellaceae</taxon>
        <taxon>Segatella</taxon>
    </lineage>
</organism>
<name>A0A3R6EGS9_9BACT</name>